<dbReference type="Proteomes" id="UP000323386">
    <property type="component" value="Unassembled WGS sequence"/>
</dbReference>
<feature type="region of interest" description="Disordered" evidence="1">
    <location>
        <begin position="34"/>
        <end position="63"/>
    </location>
</feature>
<gene>
    <name evidence="2" type="ORF">PSFLO_02221</name>
</gene>
<dbReference type="EMBL" id="OOIP01000005">
    <property type="protein sequence ID" value="SPO36750.1"/>
    <property type="molecule type" value="Genomic_DNA"/>
</dbReference>
<dbReference type="AlphaFoldDB" id="A0A5C3EXY7"/>
<keyword evidence="3" id="KW-1185">Reference proteome</keyword>
<reference evidence="2 3" key="1">
    <citation type="submission" date="2018-03" db="EMBL/GenBank/DDBJ databases">
        <authorList>
            <person name="Guldener U."/>
        </authorList>
    </citation>
    <scope>NUCLEOTIDE SEQUENCE [LARGE SCALE GENOMIC DNA]</scope>
    <source>
        <strain evidence="2 3">DAOM196992</strain>
    </source>
</reference>
<evidence type="ECO:0000256" key="1">
    <source>
        <dbReference type="SAM" id="MobiDB-lite"/>
    </source>
</evidence>
<evidence type="ECO:0000313" key="3">
    <source>
        <dbReference type="Proteomes" id="UP000323386"/>
    </source>
</evidence>
<feature type="compositionally biased region" description="Basic and acidic residues" evidence="1">
    <location>
        <begin position="42"/>
        <end position="63"/>
    </location>
</feature>
<organism evidence="2 3">
    <name type="scientific">Pseudozyma flocculosa</name>
    <dbReference type="NCBI Taxonomy" id="84751"/>
    <lineage>
        <taxon>Eukaryota</taxon>
        <taxon>Fungi</taxon>
        <taxon>Dikarya</taxon>
        <taxon>Basidiomycota</taxon>
        <taxon>Ustilaginomycotina</taxon>
        <taxon>Ustilaginomycetes</taxon>
        <taxon>Ustilaginales</taxon>
        <taxon>Ustilaginaceae</taxon>
        <taxon>Pseudozyma</taxon>
    </lineage>
</organism>
<accession>A0A5C3EXY7</accession>
<sequence length="206" mass="22835">MGRQRKEASGSGGMSRRRRRSRTLALVAFVAMKRSGSTELSSGRKDRPAHGQKEEPADDGREMSYQHLVARRTGHKNVRGSRSNGPPAFDSLHNVGKVCLLEVDSPLLQYVEAGVPLAAHFPRDFGDALPSIIAEVDLENDIAKSSREDILDPAMGKYRLCHLLRPIGIDTAADIRPRQRWDWDEDRSDDDVDDVLAATAHLLVES</sequence>
<feature type="region of interest" description="Disordered" evidence="1">
    <location>
        <begin position="1"/>
        <end position="21"/>
    </location>
</feature>
<name>A0A5C3EXY7_9BASI</name>
<proteinExistence type="predicted"/>
<protein>
    <submittedName>
        <fullName evidence="2">Uncharacterized protein</fullName>
    </submittedName>
</protein>
<evidence type="ECO:0000313" key="2">
    <source>
        <dbReference type="EMBL" id="SPO36750.1"/>
    </source>
</evidence>